<dbReference type="GO" id="GO:0050916">
    <property type="term" value="P:sensory perception of sweet taste"/>
    <property type="evidence" value="ECO:0007669"/>
    <property type="project" value="UniProtKB-ARBA"/>
</dbReference>
<dbReference type="Pfam" id="PF06151">
    <property type="entry name" value="Trehalose_recp"/>
    <property type="match status" value="1"/>
</dbReference>
<name>A0A8J2P6T3_9HEXA</name>
<keyword evidence="3" id="KW-1003">Cell membrane</keyword>
<accession>A0A8J2P6T3</accession>
<dbReference type="GO" id="GO:0005886">
    <property type="term" value="C:plasma membrane"/>
    <property type="evidence" value="ECO:0007669"/>
    <property type="project" value="UniProtKB-SubCell"/>
</dbReference>
<dbReference type="OrthoDB" id="5800391at2759"/>
<evidence type="ECO:0000256" key="6">
    <source>
        <dbReference type="ARBA" id="ARBA00023136"/>
    </source>
</evidence>
<comment type="subcellular location">
    <subcellularLocation>
        <location evidence="1">Cell membrane</location>
        <topology evidence="1">Multi-pass membrane protein</topology>
    </subcellularLocation>
</comment>
<sequence>MNDFLSPIIFLSYGINIYWICLHIHFDFGCLETQGDKLVTVYKYWSILHVTGRAILVNVMAANVNYWAHDAITSFSKCPDELYVPQVQRAERFINANSIGFSGLSYFVITKPLLLQIVGVIFTVEVVLIQTPQAATQFSI</sequence>
<evidence type="ECO:0000256" key="1">
    <source>
        <dbReference type="ARBA" id="ARBA00004651"/>
    </source>
</evidence>
<keyword evidence="6" id="KW-0472">Membrane</keyword>
<organism evidence="8 9">
    <name type="scientific">Allacma fusca</name>
    <dbReference type="NCBI Taxonomy" id="39272"/>
    <lineage>
        <taxon>Eukaryota</taxon>
        <taxon>Metazoa</taxon>
        <taxon>Ecdysozoa</taxon>
        <taxon>Arthropoda</taxon>
        <taxon>Hexapoda</taxon>
        <taxon>Collembola</taxon>
        <taxon>Symphypleona</taxon>
        <taxon>Sminthuridae</taxon>
        <taxon>Allacma</taxon>
    </lineage>
</organism>
<dbReference type="InterPro" id="IPR009318">
    <property type="entry name" value="Gustatory_rcpt"/>
</dbReference>
<evidence type="ECO:0000313" key="8">
    <source>
        <dbReference type="EMBL" id="CAG7733414.1"/>
    </source>
</evidence>
<dbReference type="Proteomes" id="UP000708208">
    <property type="component" value="Unassembled WGS sequence"/>
</dbReference>
<keyword evidence="5" id="KW-1133">Transmembrane helix</keyword>
<dbReference type="EMBL" id="CAJVCH010248644">
    <property type="protein sequence ID" value="CAG7733414.1"/>
    <property type="molecule type" value="Genomic_DNA"/>
</dbReference>
<comment type="similarity">
    <text evidence="2">Belongs to the insect chemoreceptor superfamily. Gustatory receptor (GR) family. Gr5a subfamily.</text>
</comment>
<dbReference type="AlphaFoldDB" id="A0A8J2P6T3"/>
<evidence type="ECO:0000256" key="3">
    <source>
        <dbReference type="ARBA" id="ARBA00022475"/>
    </source>
</evidence>
<evidence type="ECO:0000256" key="4">
    <source>
        <dbReference type="ARBA" id="ARBA00022692"/>
    </source>
</evidence>
<protein>
    <submittedName>
        <fullName evidence="8">Uncharacterized protein</fullName>
    </submittedName>
</protein>
<dbReference type="GO" id="GO:0008527">
    <property type="term" value="F:taste receptor activity"/>
    <property type="evidence" value="ECO:0007669"/>
    <property type="project" value="InterPro"/>
</dbReference>
<dbReference type="PANTHER" id="PTHR21421">
    <property type="entry name" value="GUSTATORY RECEPTOR"/>
    <property type="match status" value="1"/>
</dbReference>
<gene>
    <name evidence="8" type="ORF">AFUS01_LOCUS21859</name>
</gene>
<keyword evidence="9" id="KW-1185">Reference proteome</keyword>
<evidence type="ECO:0000256" key="2">
    <source>
        <dbReference type="ARBA" id="ARBA00005327"/>
    </source>
</evidence>
<comment type="caution">
    <text evidence="8">The sequence shown here is derived from an EMBL/GenBank/DDBJ whole genome shotgun (WGS) entry which is preliminary data.</text>
</comment>
<evidence type="ECO:0000256" key="5">
    <source>
        <dbReference type="ARBA" id="ARBA00022989"/>
    </source>
</evidence>
<evidence type="ECO:0000256" key="7">
    <source>
        <dbReference type="ARBA" id="ARBA00023170"/>
    </source>
</evidence>
<keyword evidence="7" id="KW-0675">Receptor</keyword>
<proteinExistence type="inferred from homology"/>
<dbReference type="PANTHER" id="PTHR21421:SF29">
    <property type="entry name" value="GUSTATORY RECEPTOR 5A FOR TREHALOSE-RELATED"/>
    <property type="match status" value="1"/>
</dbReference>
<evidence type="ECO:0000313" key="9">
    <source>
        <dbReference type="Proteomes" id="UP000708208"/>
    </source>
</evidence>
<keyword evidence="4" id="KW-0812">Transmembrane</keyword>
<reference evidence="8" key="1">
    <citation type="submission" date="2021-06" db="EMBL/GenBank/DDBJ databases">
        <authorList>
            <person name="Hodson N. C."/>
            <person name="Mongue J. A."/>
            <person name="Jaron S. K."/>
        </authorList>
    </citation>
    <scope>NUCLEOTIDE SEQUENCE</scope>
</reference>